<dbReference type="Gene3D" id="3.40.50.1820">
    <property type="entry name" value="alpha/beta hydrolase"/>
    <property type="match status" value="1"/>
</dbReference>
<dbReference type="AlphaFoldDB" id="A0A517M237"/>
<reference evidence="1 2" key="1">
    <citation type="submission" date="2019-02" db="EMBL/GenBank/DDBJ databases">
        <title>Deep-cultivation of Planctomycetes and their phenomic and genomic characterization uncovers novel biology.</title>
        <authorList>
            <person name="Wiegand S."/>
            <person name="Jogler M."/>
            <person name="Boedeker C."/>
            <person name="Pinto D."/>
            <person name="Vollmers J."/>
            <person name="Rivas-Marin E."/>
            <person name="Kohn T."/>
            <person name="Peeters S.H."/>
            <person name="Heuer A."/>
            <person name="Rast P."/>
            <person name="Oberbeckmann S."/>
            <person name="Bunk B."/>
            <person name="Jeske O."/>
            <person name="Meyerdierks A."/>
            <person name="Storesund J.E."/>
            <person name="Kallscheuer N."/>
            <person name="Luecker S."/>
            <person name="Lage O.M."/>
            <person name="Pohl T."/>
            <person name="Merkel B.J."/>
            <person name="Hornburger P."/>
            <person name="Mueller R.-W."/>
            <person name="Bruemmer F."/>
            <person name="Labrenz M."/>
            <person name="Spormann A.M."/>
            <person name="Op den Camp H."/>
            <person name="Overmann J."/>
            <person name="Amann R."/>
            <person name="Jetten M.S.M."/>
            <person name="Mascher T."/>
            <person name="Medema M.H."/>
            <person name="Devos D.P."/>
            <person name="Kaster A.-K."/>
            <person name="Ovreas L."/>
            <person name="Rohde M."/>
            <person name="Galperin M.Y."/>
            <person name="Jogler C."/>
        </authorList>
    </citation>
    <scope>NUCLEOTIDE SEQUENCE [LARGE SCALE GENOMIC DNA]</scope>
    <source>
        <strain evidence="1 2">EC9</strain>
    </source>
</reference>
<dbReference type="InterPro" id="IPR050261">
    <property type="entry name" value="FrsA_esterase"/>
</dbReference>
<evidence type="ECO:0000313" key="1">
    <source>
        <dbReference type="EMBL" id="QDS88938.1"/>
    </source>
</evidence>
<sequence length="454" mass="50777">MTRTYLPRRRIAISRPVATAVWMFALVMPALGQKLDIEKESVIQSGRSDGRHLSTRGFQQYLLRNSQPKLAFNPEFSSEEFVQWQTQVRGKLLELMNFPESVPQPEPRRLWIRKREGYVLQKWELYPEPGSVVPFLVLVPNSATPANPAPAIMCIPGSSGTKENLAGEPPLGPAFKPDDRNHAGWLHAQRNQQAVQYARAGFVAVAVDHPGTGELSDLARYRGTTMDDRNTISRYLIDMGRSFIALSVFQKLQILEWVREQPHVDAERIAVSGHSLGTEALLALAVLDPQIQGIVWNDYLAATMKRAKASTKPNRRGIRPGANWLGHSIPGLWQWFDYPDLVASLAPRPLIVTEGGPTHSLNLVRKAYQIAGAADDVSIHYYPQYHDPANRRDGEPIPEGLTATEWLDYANVHAAHHYFKGYLAIPWLSGQFQLPDPGEVYPPAAPEAVKTLLK</sequence>
<dbReference type="EMBL" id="CP036261">
    <property type="protein sequence ID" value="QDS88938.1"/>
    <property type="molecule type" value="Genomic_DNA"/>
</dbReference>
<dbReference type="PANTHER" id="PTHR22946:SF0">
    <property type="entry name" value="DIENELACTONE HYDROLASE DOMAIN-CONTAINING PROTEIN"/>
    <property type="match status" value="1"/>
</dbReference>
<dbReference type="Pfam" id="PF12715">
    <property type="entry name" value="Abhydrolase_7"/>
    <property type="match status" value="1"/>
</dbReference>
<dbReference type="InterPro" id="IPR025890">
    <property type="entry name" value="Abhydrolase_bac"/>
</dbReference>
<organism evidence="1 2">
    <name type="scientific">Rosistilla ulvae</name>
    <dbReference type="NCBI Taxonomy" id="1930277"/>
    <lineage>
        <taxon>Bacteria</taxon>
        <taxon>Pseudomonadati</taxon>
        <taxon>Planctomycetota</taxon>
        <taxon>Planctomycetia</taxon>
        <taxon>Pirellulales</taxon>
        <taxon>Pirellulaceae</taxon>
        <taxon>Rosistilla</taxon>
    </lineage>
</organism>
<dbReference type="SUPFAM" id="SSF53474">
    <property type="entry name" value="alpha/beta-Hydrolases"/>
    <property type="match status" value="1"/>
</dbReference>
<proteinExistence type="predicted"/>
<dbReference type="Proteomes" id="UP000319557">
    <property type="component" value="Chromosome"/>
</dbReference>
<gene>
    <name evidence="1" type="ORF">EC9_31330</name>
</gene>
<name>A0A517M237_9BACT</name>
<dbReference type="PANTHER" id="PTHR22946">
    <property type="entry name" value="DIENELACTONE HYDROLASE DOMAIN-CONTAINING PROTEIN-RELATED"/>
    <property type="match status" value="1"/>
</dbReference>
<evidence type="ECO:0000313" key="2">
    <source>
        <dbReference type="Proteomes" id="UP000319557"/>
    </source>
</evidence>
<keyword evidence="2" id="KW-1185">Reference proteome</keyword>
<dbReference type="InterPro" id="IPR029058">
    <property type="entry name" value="AB_hydrolase_fold"/>
</dbReference>
<accession>A0A517M237</accession>
<dbReference type="OrthoDB" id="8183145at2"/>
<dbReference type="GO" id="GO:0016787">
    <property type="term" value="F:hydrolase activity"/>
    <property type="evidence" value="ECO:0007669"/>
    <property type="project" value="UniProtKB-KW"/>
</dbReference>
<keyword evidence="1" id="KW-0378">Hydrolase</keyword>
<dbReference type="KEGG" id="ruv:EC9_31330"/>
<protein>
    <submittedName>
        <fullName evidence="1">Abhydrolase family protein</fullName>
    </submittedName>
</protein>